<dbReference type="AlphaFoldDB" id="A0A7S7NM37"/>
<dbReference type="EMBL" id="CP063849">
    <property type="protein sequence ID" value="QOY85634.1"/>
    <property type="molecule type" value="Genomic_DNA"/>
</dbReference>
<evidence type="ECO:0000313" key="3">
    <source>
        <dbReference type="Proteomes" id="UP000593892"/>
    </source>
</evidence>
<gene>
    <name evidence="2" type="ORF">IRI77_22740</name>
</gene>
<proteinExistence type="predicted"/>
<organism evidence="2 3">
    <name type="scientific">Paludibaculum fermentans</name>
    <dbReference type="NCBI Taxonomy" id="1473598"/>
    <lineage>
        <taxon>Bacteria</taxon>
        <taxon>Pseudomonadati</taxon>
        <taxon>Acidobacteriota</taxon>
        <taxon>Terriglobia</taxon>
        <taxon>Bryobacterales</taxon>
        <taxon>Bryobacteraceae</taxon>
        <taxon>Paludibaculum</taxon>
    </lineage>
</organism>
<sequence length="579" mass="65767">MPEHMRPDPFGKVVEVDRTAGFTPGKALTLEGARASFVSCHLLVSMARPGDYRLEVSPFPAPSGLQVEQFREWYHFLPKSNAYYPDALAPVPLTLQSKLPAPDNRIAAQTAQGYWLDIWIPANTAPGLYETKAVLETNGRKSNAVLKVRVLAATVPAEDAVTMDHNTYGTSWLAGDYPTLARQGGGEFYLSDRFFSLIHAYHRIFYDHRGTFHQLGYGHGGKVGPEFAPELAGTGRNKRIADWTLFDRHYGPLLDGSAFANTHLGPRPTKLVYLPINPEWPASYLWWGEPGYQQEFVNVVSAMEQHFREKGWTNTNFEMFFNHKKRYKAFAWDGDEARFANDLPYLREYDRLLKLAVKRDSPVKFVFRADVSWMLEREIQEFAGIINMWICSHSDMSYLPDAPRIMKARGDIVWTYGGTPEVSKPSSHVTRDVLWPWIWGTDGFVHWLATAPGPDPWFRFEGGGETLIYPGDRFGINEPIPSIRLKIQRNAVQDVTLLNDFAKTKPIAQLRSEAARRFNGTELKDWRSPRPAYADKDPLDRTNADPGPERSPKFDAGLDAAAWQRVRTYVLELVKGEQR</sequence>
<protein>
    <submittedName>
        <fullName evidence="2">DUF4091 domain-containing protein</fullName>
    </submittedName>
</protein>
<accession>A0A7S7NM37</accession>
<feature type="compositionally biased region" description="Basic and acidic residues" evidence="1">
    <location>
        <begin position="525"/>
        <end position="553"/>
    </location>
</feature>
<dbReference type="Proteomes" id="UP000593892">
    <property type="component" value="Chromosome"/>
</dbReference>
<evidence type="ECO:0000313" key="2">
    <source>
        <dbReference type="EMBL" id="QOY85634.1"/>
    </source>
</evidence>
<reference evidence="2 3" key="1">
    <citation type="submission" date="2020-10" db="EMBL/GenBank/DDBJ databases">
        <title>Complete genome sequence of Paludibaculum fermentans P105T, a facultatively anaerobic acidobacterium capable of dissimilatory Fe(III) reduction.</title>
        <authorList>
            <person name="Dedysh S.N."/>
            <person name="Beletsky A.V."/>
            <person name="Kulichevskaya I.S."/>
            <person name="Mardanov A.V."/>
            <person name="Ravin N.V."/>
        </authorList>
    </citation>
    <scope>NUCLEOTIDE SEQUENCE [LARGE SCALE GENOMIC DNA]</scope>
    <source>
        <strain evidence="2 3">P105</strain>
    </source>
</reference>
<dbReference type="RefSeq" id="WP_194447304.1">
    <property type="nucleotide sequence ID" value="NZ_CP063849.1"/>
</dbReference>
<keyword evidence="3" id="KW-1185">Reference proteome</keyword>
<dbReference type="KEGG" id="pfer:IRI77_22740"/>
<evidence type="ECO:0000256" key="1">
    <source>
        <dbReference type="SAM" id="MobiDB-lite"/>
    </source>
</evidence>
<feature type="region of interest" description="Disordered" evidence="1">
    <location>
        <begin position="525"/>
        <end position="557"/>
    </location>
</feature>
<name>A0A7S7NM37_PALFE</name>